<sequence>MSQRIISQDTRIDRYSKREITTYTVYQTFIYEPVGLEESSYKTGNVAGGIRAYKFAVSRGREHWFRVTKSAASGRGGTTTFEVSRNMSTFTVTRDNSSDFELSVKYAITHSALGYRLLRISGGSDTYYDINEPEDILEAFDAFDIAIFLHHLQTGDSGFDFSLPSASPIPEGMEGNLTTQRIVAARSMDVPDI</sequence>
<dbReference type="InParanoid" id="A0A194XKQ5"/>
<reference evidence="1 2" key="1">
    <citation type="submission" date="2015-10" db="EMBL/GenBank/DDBJ databases">
        <title>Full genome of DAOMC 229536 Phialocephala scopiformis, a fungal endophyte of spruce producing the potent anti-insectan compound rugulosin.</title>
        <authorList>
            <consortium name="DOE Joint Genome Institute"/>
            <person name="Walker A.K."/>
            <person name="Frasz S.L."/>
            <person name="Seifert K.A."/>
            <person name="Miller J.D."/>
            <person name="Mondo S.J."/>
            <person name="Labutti K."/>
            <person name="Lipzen A."/>
            <person name="Dockter R."/>
            <person name="Kennedy M."/>
            <person name="Grigoriev I.V."/>
            <person name="Spatafora J.W."/>
        </authorList>
    </citation>
    <scope>NUCLEOTIDE SEQUENCE [LARGE SCALE GENOMIC DNA]</scope>
    <source>
        <strain evidence="1 2">CBS 120377</strain>
    </source>
</reference>
<gene>
    <name evidence="1" type="ORF">LY89DRAFT_666436</name>
</gene>
<dbReference type="RefSeq" id="XP_018075155.1">
    <property type="nucleotide sequence ID" value="XM_018212911.1"/>
</dbReference>
<accession>A0A194XKQ5</accession>
<dbReference type="Proteomes" id="UP000070700">
    <property type="component" value="Unassembled WGS sequence"/>
</dbReference>
<protein>
    <submittedName>
        <fullName evidence="1">Uncharacterized protein</fullName>
    </submittedName>
</protein>
<keyword evidence="2" id="KW-1185">Reference proteome</keyword>
<dbReference type="AlphaFoldDB" id="A0A194XKQ5"/>
<proteinExistence type="predicted"/>
<evidence type="ECO:0000313" key="1">
    <source>
        <dbReference type="EMBL" id="KUJ20800.1"/>
    </source>
</evidence>
<dbReference type="GeneID" id="28822637"/>
<dbReference type="EMBL" id="KQ947409">
    <property type="protein sequence ID" value="KUJ20800.1"/>
    <property type="molecule type" value="Genomic_DNA"/>
</dbReference>
<dbReference type="KEGG" id="psco:LY89DRAFT_666436"/>
<name>A0A194XKQ5_MOLSC</name>
<organism evidence="1 2">
    <name type="scientific">Mollisia scopiformis</name>
    <name type="common">Conifer needle endophyte fungus</name>
    <name type="synonym">Phialocephala scopiformis</name>
    <dbReference type="NCBI Taxonomy" id="149040"/>
    <lineage>
        <taxon>Eukaryota</taxon>
        <taxon>Fungi</taxon>
        <taxon>Dikarya</taxon>
        <taxon>Ascomycota</taxon>
        <taxon>Pezizomycotina</taxon>
        <taxon>Leotiomycetes</taxon>
        <taxon>Helotiales</taxon>
        <taxon>Mollisiaceae</taxon>
        <taxon>Mollisia</taxon>
    </lineage>
</organism>
<evidence type="ECO:0000313" key="2">
    <source>
        <dbReference type="Proteomes" id="UP000070700"/>
    </source>
</evidence>